<dbReference type="EMBL" id="JBJQND010000005">
    <property type="protein sequence ID" value="KAL3876969.1"/>
    <property type="molecule type" value="Genomic_DNA"/>
</dbReference>
<dbReference type="Proteomes" id="UP001634394">
    <property type="component" value="Unassembled WGS sequence"/>
</dbReference>
<dbReference type="SUPFAM" id="SSF53098">
    <property type="entry name" value="Ribonuclease H-like"/>
    <property type="match status" value="1"/>
</dbReference>
<reference evidence="2 3" key="1">
    <citation type="submission" date="2024-11" db="EMBL/GenBank/DDBJ databases">
        <title>Chromosome-level genome assembly of the freshwater bivalve Anodonta woodiana.</title>
        <authorList>
            <person name="Chen X."/>
        </authorList>
    </citation>
    <scope>NUCLEOTIDE SEQUENCE [LARGE SCALE GENOMIC DNA]</scope>
    <source>
        <strain evidence="2">MN2024</strain>
        <tissue evidence="2">Gills</tissue>
    </source>
</reference>
<feature type="domain" description="HAT C-terminal dimerisation" evidence="1">
    <location>
        <begin position="29"/>
        <end position="92"/>
    </location>
</feature>
<sequence length="93" mass="10303">MDELQIEYEKTITAVKIPASTEVDPGGHELDLYLAEKNQLRTSPPMDPVIYWKSSEKMFQLLAAVTKCFCSILPSSVDSERSFSTAGAICSDK</sequence>
<dbReference type="AlphaFoldDB" id="A0ABD3WSJ8"/>
<name>A0ABD3WSJ8_SINWO</name>
<proteinExistence type="predicted"/>
<dbReference type="InterPro" id="IPR012337">
    <property type="entry name" value="RNaseH-like_sf"/>
</dbReference>
<gene>
    <name evidence="2" type="ORF">ACJMK2_034741</name>
</gene>
<organism evidence="2 3">
    <name type="scientific">Sinanodonta woodiana</name>
    <name type="common">Chinese pond mussel</name>
    <name type="synonym">Anodonta woodiana</name>
    <dbReference type="NCBI Taxonomy" id="1069815"/>
    <lineage>
        <taxon>Eukaryota</taxon>
        <taxon>Metazoa</taxon>
        <taxon>Spiralia</taxon>
        <taxon>Lophotrochozoa</taxon>
        <taxon>Mollusca</taxon>
        <taxon>Bivalvia</taxon>
        <taxon>Autobranchia</taxon>
        <taxon>Heteroconchia</taxon>
        <taxon>Palaeoheterodonta</taxon>
        <taxon>Unionida</taxon>
        <taxon>Unionoidea</taxon>
        <taxon>Unionidae</taxon>
        <taxon>Unioninae</taxon>
        <taxon>Sinanodonta</taxon>
    </lineage>
</organism>
<dbReference type="Pfam" id="PF05699">
    <property type="entry name" value="Dimer_Tnp_hAT"/>
    <property type="match status" value="1"/>
</dbReference>
<comment type="caution">
    <text evidence="2">The sequence shown here is derived from an EMBL/GenBank/DDBJ whole genome shotgun (WGS) entry which is preliminary data.</text>
</comment>
<dbReference type="InterPro" id="IPR008906">
    <property type="entry name" value="HATC_C_dom"/>
</dbReference>
<accession>A0ABD3WSJ8</accession>
<evidence type="ECO:0000259" key="1">
    <source>
        <dbReference type="Pfam" id="PF05699"/>
    </source>
</evidence>
<evidence type="ECO:0000313" key="2">
    <source>
        <dbReference type="EMBL" id="KAL3876969.1"/>
    </source>
</evidence>
<keyword evidence="3" id="KW-1185">Reference proteome</keyword>
<protein>
    <recommendedName>
        <fullName evidence="1">HAT C-terminal dimerisation domain-containing protein</fullName>
    </recommendedName>
</protein>
<evidence type="ECO:0000313" key="3">
    <source>
        <dbReference type="Proteomes" id="UP001634394"/>
    </source>
</evidence>